<comment type="caution">
    <text evidence="2">The sequence shown here is derived from an EMBL/GenBank/DDBJ whole genome shotgun (WGS) entry which is preliminary data.</text>
</comment>
<protein>
    <submittedName>
        <fullName evidence="2">Uncharacterized protein</fullName>
    </submittedName>
</protein>
<dbReference type="AlphaFoldDB" id="A0A9N7W262"/>
<feature type="region of interest" description="Disordered" evidence="1">
    <location>
        <begin position="151"/>
        <end position="177"/>
    </location>
</feature>
<keyword evidence="3" id="KW-1185">Reference proteome</keyword>
<organism evidence="2 3">
    <name type="scientific">Pleuronectes platessa</name>
    <name type="common">European plaice</name>
    <dbReference type="NCBI Taxonomy" id="8262"/>
    <lineage>
        <taxon>Eukaryota</taxon>
        <taxon>Metazoa</taxon>
        <taxon>Chordata</taxon>
        <taxon>Craniata</taxon>
        <taxon>Vertebrata</taxon>
        <taxon>Euteleostomi</taxon>
        <taxon>Actinopterygii</taxon>
        <taxon>Neopterygii</taxon>
        <taxon>Teleostei</taxon>
        <taxon>Neoteleostei</taxon>
        <taxon>Acanthomorphata</taxon>
        <taxon>Carangaria</taxon>
        <taxon>Pleuronectiformes</taxon>
        <taxon>Pleuronectoidei</taxon>
        <taxon>Pleuronectidae</taxon>
        <taxon>Pleuronectes</taxon>
    </lineage>
</organism>
<proteinExistence type="predicted"/>
<feature type="region of interest" description="Disordered" evidence="1">
    <location>
        <begin position="1"/>
        <end position="31"/>
    </location>
</feature>
<evidence type="ECO:0000313" key="3">
    <source>
        <dbReference type="Proteomes" id="UP001153269"/>
    </source>
</evidence>
<name>A0A9N7W262_PLEPL</name>
<dbReference type="EMBL" id="CADEAL010004406">
    <property type="protein sequence ID" value="CAB1458921.1"/>
    <property type="molecule type" value="Genomic_DNA"/>
</dbReference>
<reference evidence="2" key="1">
    <citation type="submission" date="2020-03" db="EMBL/GenBank/DDBJ databases">
        <authorList>
            <person name="Weist P."/>
        </authorList>
    </citation>
    <scope>NUCLEOTIDE SEQUENCE</scope>
</reference>
<evidence type="ECO:0000256" key="1">
    <source>
        <dbReference type="SAM" id="MobiDB-lite"/>
    </source>
</evidence>
<gene>
    <name evidence="2" type="ORF">PLEPLA_LOCUS46756</name>
</gene>
<accession>A0A9N7W262</accession>
<evidence type="ECO:0000313" key="2">
    <source>
        <dbReference type="EMBL" id="CAB1458921.1"/>
    </source>
</evidence>
<dbReference type="Proteomes" id="UP001153269">
    <property type="component" value="Unassembled WGS sequence"/>
</dbReference>
<sequence length="218" mass="23313">MNTERAHPGVFTPSSSALRRSESSKPAADCARPGSLLRDVLLCHSARKPSPRVHVFGSVLLLGHPPKSSPDHTASLPRTRLHQMLMQELQPSVCRLHSGAATGRAAAGPVSSSGVAQSLLPQMKVHAASTRCHNHTSTGPSDVCFAAEPTRLSHQGGKGGHGTRASDPQDPLDPQGWRRGLKERAAMCHMLRPCGPLGTCFRPRGHDQLRQLVCFGEV</sequence>